<dbReference type="Proteomes" id="UP001165641">
    <property type="component" value="Unassembled WGS sequence"/>
</dbReference>
<reference evidence="2" key="1">
    <citation type="submission" date="2022-12" db="EMBL/GenBank/DDBJ databases">
        <title>Paracoccus onchidii sp. nov., isolated from a marine invertebrate from the South China Sea.</title>
        <authorList>
            <person name="Xu S."/>
            <person name="Liu Z."/>
            <person name="Xu Y."/>
        </authorList>
    </citation>
    <scope>NUCLEOTIDE SEQUENCE</scope>
    <source>
        <strain evidence="2">Z330</strain>
    </source>
</reference>
<proteinExistence type="predicted"/>
<sequence length="520" mass="54843">MFRSLATSSLALIAGASPLLAEVSPAEVWENLDRYYSDMGYQVTTGSRDEAGSTLTLTDVEVASKGEAEEVTIAIPKMTLQETGDAKVRTVIEGEVTANMTTHIEGQDDVSAQAVIAMPSNEMLSSGDADDMLHELTYPSVTITARFDEVDDPDAAEMPVTVTLNDMTGEYRSRAGDGAESTYDMAVAGLDLVLSLADNGTEETGAGSVNAKAHIDGLEMAGLMIAPTGQFNMADQAHEALKSGMSVEGKVTMGAITGDMQFAGTDADGNPQSGAAAIQTEKSEIALRMSQEGISYGGSAQGSTAELTSDDLPFPISYAIENASANVVFPVSKSDEPQPYHLTYELSGLTLAEGIWNLFDPEGQLSREPASLMIDLEGLAQMREDLLDPEFGQRMSEEMAAIEEGAAPPAQMPVPFQPQTVKINKLALDAVGAQANVSGDLTIPEGAAQPVGEVTGTFTGLNGLLEVLANMGVMPQEQLMGARMMIAMFARPAEGNPDQLQTAIEFREDGSIFANGQQVK</sequence>
<dbReference type="EMBL" id="JAQBIE010000013">
    <property type="protein sequence ID" value="MDB6178139.1"/>
    <property type="molecule type" value="Genomic_DNA"/>
</dbReference>
<evidence type="ECO:0000313" key="3">
    <source>
        <dbReference type="Proteomes" id="UP001165641"/>
    </source>
</evidence>
<dbReference type="RefSeq" id="WP_271889259.1">
    <property type="nucleotide sequence ID" value="NZ_JAQBIE010000013.1"/>
</dbReference>
<keyword evidence="1" id="KW-0732">Signal</keyword>
<protein>
    <submittedName>
        <fullName evidence="2">DUF2125 domain-containing protein</fullName>
    </submittedName>
</protein>
<feature type="signal peptide" evidence="1">
    <location>
        <begin position="1"/>
        <end position="21"/>
    </location>
</feature>
<evidence type="ECO:0000313" key="2">
    <source>
        <dbReference type="EMBL" id="MDB6178139.1"/>
    </source>
</evidence>
<name>A0ABT4ZFI8_9RHOB</name>
<dbReference type="Pfam" id="PF09898">
    <property type="entry name" value="DUF2125"/>
    <property type="match status" value="1"/>
</dbReference>
<keyword evidence="3" id="KW-1185">Reference proteome</keyword>
<accession>A0ABT4ZFI8</accession>
<comment type="caution">
    <text evidence="2">The sequence shown here is derived from an EMBL/GenBank/DDBJ whole genome shotgun (WGS) entry which is preliminary data.</text>
</comment>
<evidence type="ECO:0000256" key="1">
    <source>
        <dbReference type="SAM" id="SignalP"/>
    </source>
</evidence>
<gene>
    <name evidence="2" type="ORF">PAF17_11590</name>
</gene>
<feature type="chain" id="PRO_5045879366" evidence="1">
    <location>
        <begin position="22"/>
        <end position="520"/>
    </location>
</feature>
<dbReference type="InterPro" id="IPR018666">
    <property type="entry name" value="DUF2125"/>
</dbReference>
<organism evidence="2 3">
    <name type="scientific">Paracoccus onchidii</name>
    <dbReference type="NCBI Taxonomy" id="3017813"/>
    <lineage>
        <taxon>Bacteria</taxon>
        <taxon>Pseudomonadati</taxon>
        <taxon>Pseudomonadota</taxon>
        <taxon>Alphaproteobacteria</taxon>
        <taxon>Rhodobacterales</taxon>
        <taxon>Paracoccaceae</taxon>
        <taxon>Paracoccus</taxon>
    </lineage>
</organism>